<dbReference type="InterPro" id="IPR050388">
    <property type="entry name" value="ABC_Ni/Peptide_Import"/>
</dbReference>
<dbReference type="CDD" id="cd03257">
    <property type="entry name" value="ABC_NikE_OppD_transporters"/>
    <property type="match status" value="1"/>
</dbReference>
<accession>A0A6J4JAE9</accession>
<evidence type="ECO:0000256" key="1">
    <source>
        <dbReference type="ARBA" id="ARBA00004202"/>
    </source>
</evidence>
<evidence type="ECO:0000256" key="4">
    <source>
        <dbReference type="ARBA" id="ARBA00022475"/>
    </source>
</evidence>
<dbReference type="Gene3D" id="3.40.50.300">
    <property type="entry name" value="P-loop containing nucleotide triphosphate hydrolases"/>
    <property type="match status" value="1"/>
</dbReference>
<proteinExistence type="inferred from homology"/>
<dbReference type="GO" id="GO:0005524">
    <property type="term" value="F:ATP binding"/>
    <property type="evidence" value="ECO:0007669"/>
    <property type="project" value="UniProtKB-KW"/>
</dbReference>
<dbReference type="PROSITE" id="PS00211">
    <property type="entry name" value="ABC_TRANSPORTER_1"/>
    <property type="match status" value="1"/>
</dbReference>
<sequence>MGDPLLAIEDLAVAFPTGRRGEMARVVDGVWLTLNRGETMGIVGESGSGKSLTALSVLRLVPEPGRIVKGRIALEGQDLLALPEKALRHVRGGRIAMVFQDPMTSLNPVFTVGEQIAEAVRAHRGLRGRAAWAEAVNALRRVHIALPERRARQYPHELSGGMRQRVMIAIALACRPDVLLADEPTTALDVTVQAQIVALIGELRRDTGMAVVLITHDLGVVAETCDRVLVLYAGQVMEQADVHTLFAAPRHPYTQALLASLPETAPDDAARLPFIAGQPPSAAQAPTGCPFRPRCPKAMPGICEKPLPTTTLAPGHVVRCHLYPAEDKGT</sequence>
<keyword evidence="5" id="KW-0547">Nucleotide-binding</keyword>
<comment type="subcellular location">
    <subcellularLocation>
        <location evidence="1">Cell membrane</location>
        <topology evidence="1">Peripheral membrane protein</topology>
    </subcellularLocation>
</comment>
<feature type="domain" description="ABC transporter" evidence="8">
    <location>
        <begin position="6"/>
        <end position="258"/>
    </location>
</feature>
<evidence type="ECO:0000259" key="8">
    <source>
        <dbReference type="PROSITE" id="PS50893"/>
    </source>
</evidence>
<name>A0A6J4JAE9_9BACT</name>
<dbReference type="PANTHER" id="PTHR43297:SF2">
    <property type="entry name" value="DIPEPTIDE TRANSPORT ATP-BINDING PROTEIN DPPD"/>
    <property type="match status" value="1"/>
</dbReference>
<dbReference type="InterPro" id="IPR013563">
    <property type="entry name" value="Oligopep_ABC_C"/>
</dbReference>
<dbReference type="InterPro" id="IPR003439">
    <property type="entry name" value="ABC_transporter-like_ATP-bd"/>
</dbReference>
<keyword evidence="3" id="KW-0813">Transport</keyword>
<dbReference type="GO" id="GO:0005886">
    <property type="term" value="C:plasma membrane"/>
    <property type="evidence" value="ECO:0007669"/>
    <property type="project" value="UniProtKB-SubCell"/>
</dbReference>
<comment type="similarity">
    <text evidence="2">Belongs to the ABC transporter superfamily.</text>
</comment>
<keyword evidence="4" id="KW-1003">Cell membrane</keyword>
<dbReference type="FunFam" id="3.40.50.300:FF:000016">
    <property type="entry name" value="Oligopeptide ABC transporter ATP-binding component"/>
    <property type="match status" value="1"/>
</dbReference>
<dbReference type="SMART" id="SM00382">
    <property type="entry name" value="AAA"/>
    <property type="match status" value="1"/>
</dbReference>
<dbReference type="EMBL" id="CADCTO010000385">
    <property type="protein sequence ID" value="CAA9271200.1"/>
    <property type="molecule type" value="Genomic_DNA"/>
</dbReference>
<dbReference type="GO" id="GO:0015833">
    <property type="term" value="P:peptide transport"/>
    <property type="evidence" value="ECO:0007669"/>
    <property type="project" value="InterPro"/>
</dbReference>
<evidence type="ECO:0000256" key="2">
    <source>
        <dbReference type="ARBA" id="ARBA00005417"/>
    </source>
</evidence>
<reference evidence="9" key="1">
    <citation type="submission" date="2020-02" db="EMBL/GenBank/DDBJ databases">
        <authorList>
            <person name="Meier V. D."/>
        </authorList>
    </citation>
    <scope>NUCLEOTIDE SEQUENCE</scope>
    <source>
        <strain evidence="9">AVDCRST_MAG63</strain>
    </source>
</reference>
<dbReference type="GO" id="GO:0016887">
    <property type="term" value="F:ATP hydrolysis activity"/>
    <property type="evidence" value="ECO:0007669"/>
    <property type="project" value="InterPro"/>
</dbReference>
<gene>
    <name evidence="9" type="ORF">AVDCRST_MAG63-2938</name>
</gene>
<evidence type="ECO:0000256" key="7">
    <source>
        <dbReference type="ARBA" id="ARBA00023136"/>
    </source>
</evidence>
<dbReference type="InterPro" id="IPR003593">
    <property type="entry name" value="AAA+_ATPase"/>
</dbReference>
<keyword evidence="7" id="KW-0472">Membrane</keyword>
<evidence type="ECO:0000256" key="5">
    <source>
        <dbReference type="ARBA" id="ARBA00022741"/>
    </source>
</evidence>
<dbReference type="InterPro" id="IPR017871">
    <property type="entry name" value="ABC_transporter-like_CS"/>
</dbReference>
<dbReference type="PROSITE" id="PS50893">
    <property type="entry name" value="ABC_TRANSPORTER_2"/>
    <property type="match status" value="1"/>
</dbReference>
<dbReference type="PANTHER" id="PTHR43297">
    <property type="entry name" value="OLIGOPEPTIDE TRANSPORT ATP-BINDING PROTEIN APPD"/>
    <property type="match status" value="1"/>
</dbReference>
<organism evidence="9">
    <name type="scientific">uncultured Armatimonadetes bacterium</name>
    <dbReference type="NCBI Taxonomy" id="157466"/>
    <lineage>
        <taxon>Bacteria</taxon>
        <taxon>Bacillati</taxon>
        <taxon>Armatimonadota</taxon>
        <taxon>environmental samples</taxon>
    </lineage>
</organism>
<dbReference type="AlphaFoldDB" id="A0A6J4JAE9"/>
<dbReference type="Pfam" id="PF00005">
    <property type="entry name" value="ABC_tran"/>
    <property type="match status" value="1"/>
</dbReference>
<evidence type="ECO:0000256" key="6">
    <source>
        <dbReference type="ARBA" id="ARBA00022840"/>
    </source>
</evidence>
<evidence type="ECO:0000256" key="3">
    <source>
        <dbReference type="ARBA" id="ARBA00022448"/>
    </source>
</evidence>
<evidence type="ECO:0000313" key="9">
    <source>
        <dbReference type="EMBL" id="CAA9271200.1"/>
    </source>
</evidence>
<keyword evidence="6 9" id="KW-0067">ATP-binding</keyword>
<dbReference type="NCBIfam" id="TIGR01727">
    <property type="entry name" value="oligo_HPY"/>
    <property type="match status" value="1"/>
</dbReference>
<dbReference type="Pfam" id="PF08352">
    <property type="entry name" value="oligo_HPY"/>
    <property type="match status" value="1"/>
</dbReference>
<dbReference type="InterPro" id="IPR027417">
    <property type="entry name" value="P-loop_NTPase"/>
</dbReference>
<protein>
    <submittedName>
        <fullName evidence="9">Oligopeptide transport ATP-binding protein OppD</fullName>
    </submittedName>
</protein>
<dbReference type="SUPFAM" id="SSF52540">
    <property type="entry name" value="P-loop containing nucleoside triphosphate hydrolases"/>
    <property type="match status" value="1"/>
</dbReference>